<dbReference type="RefSeq" id="WP_090335284.1">
    <property type="nucleotide sequence ID" value="NZ_FNXY01000003.1"/>
</dbReference>
<organism evidence="1 2">
    <name type="scientific">Dyadobacter koreensis</name>
    <dbReference type="NCBI Taxonomy" id="408657"/>
    <lineage>
        <taxon>Bacteria</taxon>
        <taxon>Pseudomonadati</taxon>
        <taxon>Bacteroidota</taxon>
        <taxon>Cytophagia</taxon>
        <taxon>Cytophagales</taxon>
        <taxon>Spirosomataceae</taxon>
        <taxon>Dyadobacter</taxon>
    </lineage>
</organism>
<reference evidence="1 2" key="1">
    <citation type="submission" date="2016-10" db="EMBL/GenBank/DDBJ databases">
        <authorList>
            <person name="de Groot N.N."/>
        </authorList>
    </citation>
    <scope>NUCLEOTIDE SEQUENCE [LARGE SCALE GENOMIC DNA]</scope>
    <source>
        <strain evidence="1 2">DSM 19938</strain>
    </source>
</reference>
<dbReference type="EMBL" id="FNXY01000003">
    <property type="protein sequence ID" value="SEI80676.1"/>
    <property type="molecule type" value="Genomic_DNA"/>
</dbReference>
<dbReference type="AlphaFoldDB" id="A0A1H6TMZ8"/>
<dbReference type="Pfam" id="PF09957">
    <property type="entry name" value="VapB_antitoxin"/>
    <property type="match status" value="1"/>
</dbReference>
<proteinExistence type="predicted"/>
<dbReference type="Proteomes" id="UP000199532">
    <property type="component" value="Unassembled WGS sequence"/>
</dbReference>
<keyword evidence="2" id="KW-1185">Reference proteome</keyword>
<evidence type="ECO:0000313" key="2">
    <source>
        <dbReference type="Proteomes" id="UP000199532"/>
    </source>
</evidence>
<dbReference type="STRING" id="408657.SAMN04487995_2303"/>
<accession>A0A1H6TMZ8</accession>
<sequence>MRTNVEIDDSLMAEAMKLTQIKTKKQIIESALKEFISATHRKQLMSLRGKVEWEGNLDDMRTQDVQNI</sequence>
<dbReference type="OrthoDB" id="9805830at2"/>
<name>A0A1H6TMZ8_9BACT</name>
<gene>
    <name evidence="1" type="ORF">SAMN04487995_2303</name>
</gene>
<evidence type="ECO:0000313" key="1">
    <source>
        <dbReference type="EMBL" id="SEI80676.1"/>
    </source>
</evidence>
<dbReference type="InterPro" id="IPR019239">
    <property type="entry name" value="VapB_antitoxin"/>
</dbReference>
<protein>
    <submittedName>
        <fullName evidence="1">Transcription regulator of the Arc/MetJ class</fullName>
    </submittedName>
</protein>